<proteinExistence type="predicted"/>
<protein>
    <submittedName>
        <fullName evidence="1">Glutamyl-tRNA amidotransferase</fullName>
    </submittedName>
</protein>
<dbReference type="GO" id="GO:0016884">
    <property type="term" value="F:carbon-nitrogen ligase activity, with glutamine as amido-N-donor"/>
    <property type="evidence" value="ECO:0007669"/>
    <property type="project" value="InterPro"/>
</dbReference>
<dbReference type="SUPFAM" id="SSF89095">
    <property type="entry name" value="GatB/YqeY motif"/>
    <property type="match status" value="1"/>
</dbReference>
<dbReference type="InterPro" id="IPR019004">
    <property type="entry name" value="YqeY/Aim41"/>
</dbReference>
<dbReference type="Proteomes" id="UP000229383">
    <property type="component" value="Unassembled WGS sequence"/>
</dbReference>
<evidence type="ECO:0000313" key="1">
    <source>
        <dbReference type="EMBL" id="PIR70545.1"/>
    </source>
</evidence>
<comment type="caution">
    <text evidence="1">The sequence shown here is derived from an EMBL/GenBank/DDBJ whole genome shotgun (WGS) entry which is preliminary data.</text>
</comment>
<sequence length="151" mass="17109">MLKEKIESDIKDAMRAKDSLRLSVLRMLMSAVKNKEIDLRKKEDGLADEEVLEVMRYEVKKRKDSIEEFKKGERLDLAEKEAKELEILTAYLPPEISDQEISRIVEEGLRESGASGSEDFGKAMKVIMPVLKGKASGDRISAILRDKLGKL</sequence>
<gene>
    <name evidence="1" type="ORF">COU46_00815</name>
</gene>
<dbReference type="GO" id="GO:0016740">
    <property type="term" value="F:transferase activity"/>
    <property type="evidence" value="ECO:0007669"/>
    <property type="project" value="UniProtKB-KW"/>
</dbReference>
<dbReference type="InterPro" id="IPR042184">
    <property type="entry name" value="YqeY/Aim41_N"/>
</dbReference>
<dbReference type="Pfam" id="PF09424">
    <property type="entry name" value="YqeY"/>
    <property type="match status" value="1"/>
</dbReference>
<dbReference type="InterPro" id="IPR003789">
    <property type="entry name" value="Asn/Gln_tRNA_amidoTrase-B-like"/>
</dbReference>
<evidence type="ECO:0000313" key="2">
    <source>
        <dbReference type="Proteomes" id="UP000229383"/>
    </source>
</evidence>
<dbReference type="AlphaFoldDB" id="A0A2H0TIA8"/>
<organism evidence="1 2">
    <name type="scientific">Candidatus Niyogibacteria bacterium CG10_big_fil_rev_8_21_14_0_10_42_19</name>
    <dbReference type="NCBI Taxonomy" id="1974725"/>
    <lineage>
        <taxon>Bacteria</taxon>
        <taxon>Candidatus Niyogiibacteriota</taxon>
    </lineage>
</organism>
<dbReference type="PANTHER" id="PTHR28055:SF1">
    <property type="entry name" value="ALTERED INHERITANCE OF MITOCHONDRIA PROTEIN 41, MITOCHONDRIAL"/>
    <property type="match status" value="1"/>
</dbReference>
<dbReference type="Gene3D" id="1.10.1510.10">
    <property type="entry name" value="Uncharacterised protein YqeY/AIM41 PF09424, N-terminal domain"/>
    <property type="match status" value="1"/>
</dbReference>
<name>A0A2H0TIA8_9BACT</name>
<keyword evidence="1" id="KW-0808">Transferase</keyword>
<dbReference type="EMBL" id="PFCN01000012">
    <property type="protein sequence ID" value="PIR70545.1"/>
    <property type="molecule type" value="Genomic_DNA"/>
</dbReference>
<dbReference type="PANTHER" id="PTHR28055">
    <property type="entry name" value="ALTERED INHERITANCE OF MITOCHONDRIA PROTEIN 41, MITOCHONDRIAL"/>
    <property type="match status" value="1"/>
</dbReference>
<dbReference type="Gene3D" id="1.10.10.410">
    <property type="match status" value="1"/>
</dbReference>
<reference evidence="2" key="1">
    <citation type="submission" date="2017-09" db="EMBL/GenBank/DDBJ databases">
        <title>Depth-based differentiation of microbial function through sediment-hosted aquifers and enrichment of novel symbionts in the deep terrestrial subsurface.</title>
        <authorList>
            <person name="Probst A.J."/>
            <person name="Ladd B."/>
            <person name="Jarett J.K."/>
            <person name="Geller-Mcgrath D.E."/>
            <person name="Sieber C.M.K."/>
            <person name="Emerson J.B."/>
            <person name="Anantharaman K."/>
            <person name="Thomas B.C."/>
            <person name="Malmstrom R."/>
            <person name="Stieglmeier M."/>
            <person name="Klingl A."/>
            <person name="Woyke T."/>
            <person name="Ryan C.M."/>
            <person name="Banfield J.F."/>
        </authorList>
    </citation>
    <scope>NUCLEOTIDE SEQUENCE [LARGE SCALE GENOMIC DNA]</scope>
</reference>
<accession>A0A2H0TIA8</accession>
<dbReference type="InterPro" id="IPR023168">
    <property type="entry name" value="GatB_Yqey_C_2"/>
</dbReference>